<dbReference type="GO" id="GO:0034431">
    <property type="term" value="F:bis(5'-adenosyl)-hexaphosphatase activity"/>
    <property type="evidence" value="ECO:0007669"/>
    <property type="project" value="TreeGrafter"/>
</dbReference>
<evidence type="ECO:0000256" key="3">
    <source>
        <dbReference type="ARBA" id="ARBA00022801"/>
    </source>
</evidence>
<dbReference type="KEGG" id="acy:Anacy_4834"/>
<organism evidence="6 7">
    <name type="scientific">Anabaena cylindrica (strain ATCC 27899 / PCC 7122)</name>
    <dbReference type="NCBI Taxonomy" id="272123"/>
    <lineage>
        <taxon>Bacteria</taxon>
        <taxon>Bacillati</taxon>
        <taxon>Cyanobacteriota</taxon>
        <taxon>Cyanophyceae</taxon>
        <taxon>Nostocales</taxon>
        <taxon>Nostocaceae</taxon>
        <taxon>Anabaena</taxon>
    </lineage>
</organism>
<dbReference type="Pfam" id="PF00293">
    <property type="entry name" value="NUDIX"/>
    <property type="match status" value="1"/>
</dbReference>
<proteinExistence type="predicted"/>
<keyword evidence="2" id="KW-0479">Metal-binding</keyword>
<evidence type="ECO:0000256" key="4">
    <source>
        <dbReference type="ARBA" id="ARBA00022842"/>
    </source>
</evidence>
<evidence type="ECO:0000256" key="1">
    <source>
        <dbReference type="ARBA" id="ARBA00001946"/>
    </source>
</evidence>
<dbReference type="OrthoDB" id="9797568at2"/>
<dbReference type="STRING" id="272123.Anacy_4834"/>
<dbReference type="RefSeq" id="WP_015216793.1">
    <property type="nucleotide sequence ID" value="NC_019771.1"/>
</dbReference>
<dbReference type="GO" id="GO:0071543">
    <property type="term" value="P:diphosphoinositol polyphosphate metabolic process"/>
    <property type="evidence" value="ECO:0007669"/>
    <property type="project" value="TreeGrafter"/>
</dbReference>
<dbReference type="GO" id="GO:0046872">
    <property type="term" value="F:metal ion binding"/>
    <property type="evidence" value="ECO:0007669"/>
    <property type="project" value="UniProtKB-KW"/>
</dbReference>
<dbReference type="GO" id="GO:1901909">
    <property type="term" value="P:diadenosine hexaphosphate catabolic process"/>
    <property type="evidence" value="ECO:0007669"/>
    <property type="project" value="TreeGrafter"/>
</dbReference>
<dbReference type="EMBL" id="CP003659">
    <property type="protein sequence ID" value="AFZ60177.1"/>
    <property type="molecule type" value="Genomic_DNA"/>
</dbReference>
<dbReference type="HOGENOM" id="CLU_037162_8_1_3"/>
<name>K9ZNR6_ANACC</name>
<evidence type="ECO:0000256" key="2">
    <source>
        <dbReference type="ARBA" id="ARBA00022723"/>
    </source>
</evidence>
<dbReference type="CDD" id="cd04666">
    <property type="entry name" value="NUDIX_DIPP2_like_Nudt4"/>
    <property type="match status" value="1"/>
</dbReference>
<dbReference type="PATRIC" id="fig|272123.3.peg.5254"/>
<dbReference type="GO" id="GO:0008486">
    <property type="term" value="F:diphosphoinositol-polyphosphate diphosphatase activity"/>
    <property type="evidence" value="ECO:0007669"/>
    <property type="project" value="TreeGrafter"/>
</dbReference>
<dbReference type="PANTHER" id="PTHR12629:SF0">
    <property type="entry name" value="DIPHOSPHOINOSITOL-POLYPHOSPHATE DIPHOSPHATASE"/>
    <property type="match status" value="1"/>
</dbReference>
<evidence type="ECO:0000313" key="6">
    <source>
        <dbReference type="EMBL" id="AFZ60177.1"/>
    </source>
</evidence>
<dbReference type="InterPro" id="IPR015797">
    <property type="entry name" value="NUDIX_hydrolase-like_dom_sf"/>
</dbReference>
<dbReference type="GO" id="GO:1901907">
    <property type="term" value="P:diadenosine pentaphosphate catabolic process"/>
    <property type="evidence" value="ECO:0007669"/>
    <property type="project" value="TreeGrafter"/>
</dbReference>
<dbReference type="GO" id="GO:0000298">
    <property type="term" value="F:endopolyphosphatase activity"/>
    <property type="evidence" value="ECO:0007669"/>
    <property type="project" value="TreeGrafter"/>
</dbReference>
<dbReference type="SUPFAM" id="SSF55811">
    <property type="entry name" value="Nudix"/>
    <property type="match status" value="1"/>
</dbReference>
<dbReference type="PANTHER" id="PTHR12629">
    <property type="entry name" value="DIPHOSPHOINOSITOL POLYPHOSPHATE PHOSPHOHYDROLASE"/>
    <property type="match status" value="1"/>
</dbReference>
<dbReference type="eggNOG" id="COG0494">
    <property type="taxonomic scope" value="Bacteria"/>
</dbReference>
<gene>
    <name evidence="6" type="ordered locus">Anacy_4834</name>
</gene>
<evidence type="ECO:0000259" key="5">
    <source>
        <dbReference type="PROSITE" id="PS51462"/>
    </source>
</evidence>
<reference evidence="7" key="1">
    <citation type="journal article" date="2013" name="Proc. Natl. Acad. Sci. U.S.A.">
        <title>Improving the coverage of the cyanobacterial phylum using diversity-driven genome sequencing.</title>
        <authorList>
            <person name="Shih P.M."/>
            <person name="Wu D."/>
            <person name="Latifi A."/>
            <person name="Axen S.D."/>
            <person name="Fewer D.P."/>
            <person name="Talla E."/>
            <person name="Calteau A."/>
            <person name="Cai F."/>
            <person name="Tandeau de Marsac N."/>
            <person name="Rippka R."/>
            <person name="Herdman M."/>
            <person name="Sivonen K."/>
            <person name="Coursin T."/>
            <person name="Laurent T."/>
            <person name="Goodwin L."/>
            <person name="Nolan M."/>
            <person name="Davenport K.W."/>
            <person name="Han C.S."/>
            <person name="Rubin E.M."/>
            <person name="Eisen J.A."/>
            <person name="Woyke T."/>
            <person name="Gugger M."/>
            <person name="Kerfeld C.A."/>
        </authorList>
    </citation>
    <scope>NUCLEOTIDE SEQUENCE [LARGE SCALE GENOMIC DNA]</scope>
    <source>
        <strain evidence="7">ATCC 27899 / PCC 7122</strain>
    </source>
</reference>
<dbReference type="PROSITE" id="PS51462">
    <property type="entry name" value="NUDIX"/>
    <property type="match status" value="1"/>
</dbReference>
<dbReference type="InterPro" id="IPR047198">
    <property type="entry name" value="DDP-like_NUDIX"/>
</dbReference>
<dbReference type="GO" id="GO:1901911">
    <property type="term" value="P:adenosine 5'-(hexahydrogen pentaphosphate) catabolic process"/>
    <property type="evidence" value="ECO:0007669"/>
    <property type="project" value="TreeGrafter"/>
</dbReference>
<comment type="cofactor">
    <cofactor evidence="1">
        <name>Mg(2+)</name>
        <dbReference type="ChEBI" id="CHEBI:18420"/>
    </cofactor>
</comment>
<dbReference type="GO" id="GO:0005737">
    <property type="term" value="C:cytoplasm"/>
    <property type="evidence" value="ECO:0007669"/>
    <property type="project" value="TreeGrafter"/>
</dbReference>
<sequence>MAQKNTKILQQSGVIPYRIKDGKIEVLLITTRNSQNWVIPKGGICKGMSPHDSAAKEAWEEAGVIGQVNAEKLGAYKYQKGGNTYRVNLFLLPVEKVLEDWPEAAQRERLWLEINQAVMLVKETSLKRILNNSKSQVKI</sequence>
<feature type="domain" description="Nudix hydrolase" evidence="5">
    <location>
        <begin position="7"/>
        <end position="134"/>
    </location>
</feature>
<dbReference type="AlphaFoldDB" id="K9ZNR6"/>
<dbReference type="GO" id="GO:0034432">
    <property type="term" value="F:bis(5'-adenosyl)-pentaphosphatase activity"/>
    <property type="evidence" value="ECO:0007669"/>
    <property type="project" value="TreeGrafter"/>
</dbReference>
<evidence type="ECO:0000313" key="7">
    <source>
        <dbReference type="Proteomes" id="UP000010474"/>
    </source>
</evidence>
<dbReference type="InterPro" id="IPR000086">
    <property type="entry name" value="NUDIX_hydrolase_dom"/>
</dbReference>
<accession>K9ZNR6</accession>
<keyword evidence="4" id="KW-0460">Magnesium</keyword>
<dbReference type="Gene3D" id="3.90.79.10">
    <property type="entry name" value="Nucleoside Triphosphate Pyrophosphohydrolase"/>
    <property type="match status" value="1"/>
</dbReference>
<protein>
    <submittedName>
        <fullName evidence="6">NUDIX hydrolase</fullName>
    </submittedName>
</protein>
<dbReference type="Proteomes" id="UP000010474">
    <property type="component" value="Chromosome"/>
</dbReference>
<keyword evidence="3 6" id="KW-0378">Hydrolase</keyword>
<keyword evidence="7" id="KW-1185">Reference proteome</keyword>